<dbReference type="GO" id="GO:0008233">
    <property type="term" value="F:peptidase activity"/>
    <property type="evidence" value="ECO:0007669"/>
    <property type="project" value="InterPro"/>
</dbReference>
<keyword evidence="4" id="KW-1185">Reference proteome</keyword>
<dbReference type="PANTHER" id="PTHR34385">
    <property type="entry name" value="D-ALANYL-D-ALANINE CARBOXYPEPTIDASE"/>
    <property type="match status" value="1"/>
</dbReference>
<dbReference type="InterPro" id="IPR009045">
    <property type="entry name" value="Zn_M74/Hedgehog-like"/>
</dbReference>
<feature type="domain" description="D-alanyl-D-alanine carboxypeptidase-like core" evidence="2">
    <location>
        <begin position="70"/>
        <end position="212"/>
    </location>
</feature>
<dbReference type="eggNOG" id="COG1876">
    <property type="taxonomic scope" value="Bacteria"/>
</dbReference>
<dbReference type="STRING" id="865938.Weevi_1474"/>
<dbReference type="GO" id="GO:0006508">
    <property type="term" value="P:proteolysis"/>
    <property type="evidence" value="ECO:0007669"/>
    <property type="project" value="InterPro"/>
</dbReference>
<organism evidence="3 4">
    <name type="scientific">Weeksella virosa (strain ATCC 43766 / DSM 16922 / JCM 21250 / CCUG 30538 / CDC 9751 / IAM 14551 / NBRC 16016 / NCTC 11634 / CL345/78)</name>
    <dbReference type="NCBI Taxonomy" id="865938"/>
    <lineage>
        <taxon>Bacteria</taxon>
        <taxon>Pseudomonadati</taxon>
        <taxon>Bacteroidota</taxon>
        <taxon>Flavobacteriia</taxon>
        <taxon>Flavobacteriales</taxon>
        <taxon>Weeksellaceae</taxon>
        <taxon>Weeksella</taxon>
    </lineage>
</organism>
<dbReference type="AlphaFoldDB" id="F0NYP4"/>
<keyword evidence="1" id="KW-0732">Signal</keyword>
<dbReference type="PANTHER" id="PTHR34385:SF1">
    <property type="entry name" value="PEPTIDOGLYCAN L-ALANYL-D-GLUTAMATE ENDOPEPTIDASE CWLK"/>
    <property type="match status" value="1"/>
</dbReference>
<reference evidence="3 4" key="1">
    <citation type="journal article" date="2011" name="Stand. Genomic Sci.">
        <title>Complete genome sequence of Weeksella virosa type strain (9751).</title>
        <authorList>
            <person name="Lang E."/>
            <person name="Teshima H."/>
            <person name="Lucas S."/>
            <person name="Lapidus A."/>
            <person name="Hammon N."/>
            <person name="Deshpande S."/>
            <person name="Nolan M."/>
            <person name="Cheng J.F."/>
            <person name="Pitluck S."/>
            <person name="Liolios K."/>
            <person name="Pagani I."/>
            <person name="Mikhailova N."/>
            <person name="Ivanova N."/>
            <person name="Mavromatis K."/>
            <person name="Pati A."/>
            <person name="Tapia R."/>
            <person name="Han C."/>
            <person name="Goodwin L."/>
            <person name="Chen A."/>
            <person name="Palaniappan K."/>
            <person name="Land M."/>
            <person name="Hauser L."/>
            <person name="Chang Y.J."/>
            <person name="Jeffries C.D."/>
            <person name="Brambilla E.M."/>
            <person name="Kopitz M."/>
            <person name="Rohde M."/>
            <person name="Goker M."/>
            <person name="Tindall B.J."/>
            <person name="Detter J.C."/>
            <person name="Woyke T."/>
            <person name="Bristow J."/>
            <person name="Eisen J.A."/>
            <person name="Markowitz V."/>
            <person name="Hugenholtz P."/>
            <person name="Klenk H.P."/>
            <person name="Kyrpides N.C."/>
        </authorList>
    </citation>
    <scope>NUCLEOTIDE SEQUENCE [LARGE SCALE GENOMIC DNA]</scope>
    <source>
        <strain evidence="4">ATCC 43766 / DSM 16922 / JCM 21250 / NBRC 16016 / NCTC 11634 / CL345/78</strain>
    </source>
</reference>
<name>F0NYP4_WEEVC</name>
<dbReference type="KEGG" id="wvi:Weevi_1474"/>
<dbReference type="SUPFAM" id="SSF55166">
    <property type="entry name" value="Hedgehog/DD-peptidase"/>
    <property type="match status" value="1"/>
</dbReference>
<evidence type="ECO:0000256" key="1">
    <source>
        <dbReference type="SAM" id="SignalP"/>
    </source>
</evidence>
<sequence length="264" mass="30706">MKIKPTIYPYFLGFSLLAITPSCAQKTENQSVIEVDNTQTLDTVNIEQQHFSMDELIGKSKLDLVGKDYQLRPEVAKAFEAMSQEARKAGFRIVVVSSYRNYNYQNGIWERKYKANISKKMKPIDNLNKIIEYSTIPGTSRHHWGTDLDIIDISKGYPKDPLNEKHFNEGGQMHEFKKWLDENAENFGFYLVYTNATDRKGFRYEPWHFSYKAISKPMLAAFKKLDIKTILQNNLLMGSENFSDEFIQKYINENIFDINPSLLP</sequence>
<dbReference type="EMBL" id="CP002455">
    <property type="protein sequence ID" value="ADX68175.1"/>
    <property type="molecule type" value="Genomic_DNA"/>
</dbReference>
<dbReference type="RefSeq" id="WP_013598564.1">
    <property type="nucleotide sequence ID" value="NC_015144.1"/>
</dbReference>
<dbReference type="InterPro" id="IPR003709">
    <property type="entry name" value="VanY-like_core_dom"/>
</dbReference>
<reference evidence="4" key="2">
    <citation type="journal article" date="2011" name="Stand. Genomic Sci.">
        <title>Complete genome sequence of Weeksella virosa type strain (9751T).</title>
        <authorList>
            <person name="Lang E."/>
            <person name="Teshima H."/>
            <person name="Lucas S."/>
            <person name="Lapidus A."/>
            <person name="Hammon N."/>
            <person name="Deshpande S."/>
            <person name="Nolan M."/>
            <person name="Cheng J."/>
            <person name="Pitluck S."/>
            <person name="Liolios K."/>
            <person name="Pagani I."/>
            <person name="Mikhailova N."/>
            <person name="Ivanova N."/>
            <person name="Mavromatis K."/>
            <person name="Pati A."/>
            <person name="Tapia R."/>
            <person name="Han C."/>
            <person name="Goodwin L."/>
            <person name="Chen A."/>
            <person name="Palaniappan K."/>
            <person name="Land M."/>
            <person name="Hauser L."/>
            <person name="Chang Y."/>
            <person name="Jeffries C."/>
            <person name="Brambilla E."/>
            <person name="Kopitz M."/>
            <person name="Rohde M."/>
            <person name="Goker M."/>
            <person name="Tindall B."/>
            <person name="Detter J."/>
            <person name="Woyke T."/>
            <person name="Bristow J."/>
            <person name="Eisen J."/>
            <person name="Markowitz V."/>
            <person name="Hugenholtz P."/>
            <person name="Klenk H."/>
            <person name="Kyrpides N."/>
        </authorList>
    </citation>
    <scope>NUCLEOTIDE SEQUENCE [LARGE SCALE GENOMIC DNA]</scope>
    <source>
        <strain evidence="4">ATCC 43766 / DSM 16922 / JCM 21250 / NBRC 16016 / NCTC 11634 / CL345/78</strain>
    </source>
</reference>
<dbReference type="HOGENOM" id="CLU_081855_0_0_10"/>
<evidence type="ECO:0000313" key="3">
    <source>
        <dbReference type="EMBL" id="ADX68175.1"/>
    </source>
</evidence>
<dbReference type="InterPro" id="IPR052179">
    <property type="entry name" value="DD-CPase-like"/>
</dbReference>
<feature type="chain" id="PRO_5003253606" evidence="1">
    <location>
        <begin position="25"/>
        <end position="264"/>
    </location>
</feature>
<dbReference type="Gene3D" id="3.30.1380.10">
    <property type="match status" value="1"/>
</dbReference>
<dbReference type="OrthoDB" id="9792074at2"/>
<evidence type="ECO:0000259" key="2">
    <source>
        <dbReference type="Pfam" id="PF02557"/>
    </source>
</evidence>
<dbReference type="Proteomes" id="UP000008641">
    <property type="component" value="Chromosome"/>
</dbReference>
<gene>
    <name evidence="3" type="ordered locus">Weevi_1474</name>
</gene>
<feature type="signal peptide" evidence="1">
    <location>
        <begin position="1"/>
        <end position="24"/>
    </location>
</feature>
<evidence type="ECO:0000313" key="4">
    <source>
        <dbReference type="Proteomes" id="UP000008641"/>
    </source>
</evidence>
<dbReference type="CDD" id="cd14847">
    <property type="entry name" value="DD-carboxypeptidase_like"/>
    <property type="match status" value="1"/>
</dbReference>
<dbReference type="Pfam" id="PF02557">
    <property type="entry name" value="VanY"/>
    <property type="match status" value="1"/>
</dbReference>
<proteinExistence type="predicted"/>
<accession>F0NYP4</accession>
<protein>
    <submittedName>
        <fullName evidence="3">Peptidase M15B and M15C DD-carboxypeptidase VanY/endolysin</fullName>
    </submittedName>
</protein>